<reference evidence="2" key="1">
    <citation type="journal article" date="2021" name="Nat. Commun.">
        <title>Genetic determinants of endophytism in the Arabidopsis root mycobiome.</title>
        <authorList>
            <person name="Mesny F."/>
            <person name="Miyauchi S."/>
            <person name="Thiergart T."/>
            <person name="Pickel B."/>
            <person name="Atanasova L."/>
            <person name="Karlsson M."/>
            <person name="Huettel B."/>
            <person name="Barry K.W."/>
            <person name="Haridas S."/>
            <person name="Chen C."/>
            <person name="Bauer D."/>
            <person name="Andreopoulos W."/>
            <person name="Pangilinan J."/>
            <person name="LaButti K."/>
            <person name="Riley R."/>
            <person name="Lipzen A."/>
            <person name="Clum A."/>
            <person name="Drula E."/>
            <person name="Henrissat B."/>
            <person name="Kohler A."/>
            <person name="Grigoriev I.V."/>
            <person name="Martin F.M."/>
            <person name="Hacquard S."/>
        </authorList>
    </citation>
    <scope>NUCLEOTIDE SEQUENCE</scope>
    <source>
        <strain evidence="2">FSSC 5 MPI-SDFR-AT-0091</strain>
    </source>
</reference>
<gene>
    <name evidence="2" type="ORF">B0J15DRAFT_428839</name>
</gene>
<dbReference type="Proteomes" id="UP000736672">
    <property type="component" value="Unassembled WGS sequence"/>
</dbReference>
<comment type="caution">
    <text evidence="2">The sequence shown here is derived from an EMBL/GenBank/DDBJ whole genome shotgun (WGS) entry which is preliminary data.</text>
</comment>
<keyword evidence="3" id="KW-1185">Reference proteome</keyword>
<proteinExistence type="predicted"/>
<sequence>MSQPSPKAQETTETPQCSTEDGITYEALPPEQKEMSDILRHMDRDPDLMGIAHLGDDGVFRFLDADRNIHYATPLRPALIKALLDRLPYDEEAEKRYRGVDGTRVPKEQWYNPPAGILPPPLSEEGRKEEREIMEKHKEKFDKIRKDLKDGIYEDRPVFIESDHKLE</sequence>
<evidence type="ECO:0000313" key="3">
    <source>
        <dbReference type="Proteomes" id="UP000736672"/>
    </source>
</evidence>
<protein>
    <submittedName>
        <fullName evidence="2">Uncharacterized protein</fullName>
    </submittedName>
</protein>
<evidence type="ECO:0000313" key="2">
    <source>
        <dbReference type="EMBL" id="KAH7244962.1"/>
    </source>
</evidence>
<accession>A0A9P9K0T3</accession>
<dbReference type="OrthoDB" id="3660917at2759"/>
<feature type="compositionally biased region" description="Polar residues" evidence="1">
    <location>
        <begin position="1"/>
        <end position="21"/>
    </location>
</feature>
<evidence type="ECO:0000256" key="1">
    <source>
        <dbReference type="SAM" id="MobiDB-lite"/>
    </source>
</evidence>
<dbReference type="AlphaFoldDB" id="A0A9P9K0T3"/>
<name>A0A9P9K0T3_FUSSL</name>
<dbReference type="EMBL" id="JAGTJS010000017">
    <property type="protein sequence ID" value="KAH7244962.1"/>
    <property type="molecule type" value="Genomic_DNA"/>
</dbReference>
<feature type="region of interest" description="Disordered" evidence="1">
    <location>
        <begin position="1"/>
        <end position="33"/>
    </location>
</feature>
<organism evidence="2 3">
    <name type="scientific">Fusarium solani</name>
    <name type="common">Filamentous fungus</name>
    <dbReference type="NCBI Taxonomy" id="169388"/>
    <lineage>
        <taxon>Eukaryota</taxon>
        <taxon>Fungi</taxon>
        <taxon>Dikarya</taxon>
        <taxon>Ascomycota</taxon>
        <taxon>Pezizomycotina</taxon>
        <taxon>Sordariomycetes</taxon>
        <taxon>Hypocreomycetidae</taxon>
        <taxon>Hypocreales</taxon>
        <taxon>Nectriaceae</taxon>
        <taxon>Fusarium</taxon>
        <taxon>Fusarium solani species complex</taxon>
    </lineage>
</organism>
<feature type="region of interest" description="Disordered" evidence="1">
    <location>
        <begin position="105"/>
        <end position="132"/>
    </location>
</feature>